<protein>
    <submittedName>
        <fullName evidence="4">Sororin isoform X3</fullName>
    </submittedName>
</protein>
<organism evidence="3 4">
    <name type="scientific">Phyllostomus discolor</name>
    <name type="common">pale spear-nosed bat</name>
    <dbReference type="NCBI Taxonomy" id="89673"/>
    <lineage>
        <taxon>Eukaryota</taxon>
        <taxon>Metazoa</taxon>
        <taxon>Chordata</taxon>
        <taxon>Craniata</taxon>
        <taxon>Vertebrata</taxon>
        <taxon>Euteleostomi</taxon>
        <taxon>Mammalia</taxon>
        <taxon>Eutheria</taxon>
        <taxon>Laurasiatheria</taxon>
        <taxon>Chiroptera</taxon>
        <taxon>Yangochiroptera</taxon>
        <taxon>Phyllostomidae</taxon>
        <taxon>Phyllostominae</taxon>
        <taxon>Phyllostomus</taxon>
    </lineage>
</organism>
<dbReference type="GO" id="GO:0006302">
    <property type="term" value="P:double-strand break repair"/>
    <property type="evidence" value="ECO:0007669"/>
    <property type="project" value="TreeGrafter"/>
</dbReference>
<dbReference type="CTD" id="113130"/>
<keyword evidence="3" id="KW-1185">Reference proteome</keyword>
<evidence type="ECO:0000313" key="3">
    <source>
        <dbReference type="Proteomes" id="UP000504628"/>
    </source>
</evidence>
<name>A0A7E6E3I6_9CHIR</name>
<accession>A0A7E6E3I6</accession>
<keyword evidence="1" id="KW-0175">Coiled coil</keyword>
<feature type="compositionally biased region" description="Basic and acidic residues" evidence="2">
    <location>
        <begin position="189"/>
        <end position="198"/>
    </location>
</feature>
<dbReference type="GO" id="GO:0031536">
    <property type="term" value="P:positive regulation of exit from mitosis"/>
    <property type="evidence" value="ECO:0007669"/>
    <property type="project" value="TreeGrafter"/>
</dbReference>
<dbReference type="AlphaFoldDB" id="A0A7E6E3I6"/>
<feature type="compositionally biased region" description="Basic and acidic residues" evidence="2">
    <location>
        <begin position="1"/>
        <end position="13"/>
    </location>
</feature>
<dbReference type="GeneID" id="114499816"/>
<evidence type="ECO:0000313" key="4">
    <source>
        <dbReference type="RefSeq" id="XP_035885605.1"/>
    </source>
</evidence>
<dbReference type="Proteomes" id="UP000504628">
    <property type="component" value="Chromosome 6"/>
</dbReference>
<gene>
    <name evidence="4" type="primary">CDCA5</name>
</gene>
<reference evidence="4" key="1">
    <citation type="submission" date="2025-08" db="UniProtKB">
        <authorList>
            <consortium name="RefSeq"/>
        </authorList>
    </citation>
    <scope>IDENTIFICATION</scope>
    <source>
        <tissue evidence="4">Muscle</tissue>
    </source>
</reference>
<dbReference type="GO" id="GO:0007064">
    <property type="term" value="P:mitotic sister chromatid cohesion"/>
    <property type="evidence" value="ECO:0007669"/>
    <property type="project" value="TreeGrafter"/>
</dbReference>
<feature type="region of interest" description="Disordered" evidence="2">
    <location>
        <begin position="1"/>
        <end position="64"/>
    </location>
</feature>
<sequence>MSRPRPDMSERRTRSGGAAKVSGPMAASPTKSLRRSQRKSGSDLPSTLPEIRPKAPDAAAAPAPARKPIVLKKIVAHVVEVPSAHSPRRSPRPPSEPKLDLQPEPTVKFLSTLLSAADTPEAKRPEVDLEIQESRFLDKEDWGARRTSEEFSHLQNACKRLQESLNTIQADNLALREKLQNLPDTLYKNLKEEGKATQEEAQEPTPRGGPGCSGWTGSTVASDKGGHTSLPLPETA</sequence>
<feature type="region of interest" description="Disordered" evidence="2">
    <location>
        <begin position="189"/>
        <end position="236"/>
    </location>
</feature>
<evidence type="ECO:0000256" key="2">
    <source>
        <dbReference type="SAM" id="MobiDB-lite"/>
    </source>
</evidence>
<proteinExistence type="predicted"/>
<dbReference type="GO" id="GO:0005634">
    <property type="term" value="C:nucleus"/>
    <property type="evidence" value="ECO:0007669"/>
    <property type="project" value="TreeGrafter"/>
</dbReference>
<dbReference type="InterPro" id="IPR018605">
    <property type="entry name" value="Sororin"/>
</dbReference>
<dbReference type="PANTHER" id="PTHR31092:SF2">
    <property type="entry name" value="SORORIN"/>
    <property type="match status" value="1"/>
</dbReference>
<feature type="coiled-coil region" evidence="1">
    <location>
        <begin position="144"/>
        <end position="178"/>
    </location>
</feature>
<dbReference type="RefSeq" id="XP_035885605.1">
    <property type="nucleotide sequence ID" value="XM_036029712.1"/>
</dbReference>
<dbReference type="GO" id="GO:0007080">
    <property type="term" value="P:mitotic metaphase chromosome alignment"/>
    <property type="evidence" value="ECO:0007669"/>
    <property type="project" value="TreeGrafter"/>
</dbReference>
<evidence type="ECO:0000256" key="1">
    <source>
        <dbReference type="SAM" id="Coils"/>
    </source>
</evidence>
<dbReference type="PANTHER" id="PTHR31092">
    <property type="entry name" value="SORORIN"/>
    <property type="match status" value="1"/>
</dbReference>
<feature type="region of interest" description="Disordered" evidence="2">
    <location>
        <begin position="80"/>
        <end position="105"/>
    </location>
</feature>